<dbReference type="PANTHER" id="PTHR35814:SF1">
    <property type="entry name" value="GLUTATHIONE S-TRANSFERASE-RELATED"/>
    <property type="match status" value="1"/>
</dbReference>
<dbReference type="InterPro" id="IPR001129">
    <property type="entry name" value="Membr-assoc_MAPEG"/>
</dbReference>
<name>A0ABN0XST6_9ALTE</name>
<dbReference type="Gene3D" id="1.20.120.550">
    <property type="entry name" value="Membrane associated eicosanoid/glutathione metabolism-like domain"/>
    <property type="match status" value="1"/>
</dbReference>
<evidence type="ECO:0000313" key="7">
    <source>
        <dbReference type="Proteomes" id="UP001501757"/>
    </source>
</evidence>
<feature type="transmembrane region" description="Helical" evidence="5">
    <location>
        <begin position="6"/>
        <end position="23"/>
    </location>
</feature>
<dbReference type="Pfam" id="PF01124">
    <property type="entry name" value="MAPEG"/>
    <property type="match status" value="1"/>
</dbReference>
<evidence type="ECO:0000256" key="4">
    <source>
        <dbReference type="ARBA" id="ARBA00023136"/>
    </source>
</evidence>
<dbReference type="RefSeq" id="WP_343847220.1">
    <property type="nucleotide sequence ID" value="NZ_BAAAEI010000024.1"/>
</dbReference>
<gene>
    <name evidence="6" type="ORF">GCM10009092_39750</name>
</gene>
<keyword evidence="2 5" id="KW-0812">Transmembrane</keyword>
<evidence type="ECO:0000256" key="1">
    <source>
        <dbReference type="ARBA" id="ARBA00004370"/>
    </source>
</evidence>
<dbReference type="PANTHER" id="PTHR35814">
    <property type="match status" value="1"/>
</dbReference>
<dbReference type="EMBL" id="BAAAEI010000024">
    <property type="protein sequence ID" value="GAA0371469.1"/>
    <property type="molecule type" value="Genomic_DNA"/>
</dbReference>
<keyword evidence="3 5" id="KW-1133">Transmembrane helix</keyword>
<accession>A0ABN0XST6</accession>
<evidence type="ECO:0000256" key="5">
    <source>
        <dbReference type="SAM" id="Phobius"/>
    </source>
</evidence>
<comment type="subcellular location">
    <subcellularLocation>
        <location evidence="1">Membrane</location>
    </subcellularLocation>
</comment>
<comment type="caution">
    <text evidence="6">The sequence shown here is derived from an EMBL/GenBank/DDBJ whole genome shotgun (WGS) entry which is preliminary data.</text>
</comment>
<dbReference type="SUPFAM" id="SSF161084">
    <property type="entry name" value="MAPEG domain-like"/>
    <property type="match status" value="1"/>
</dbReference>
<keyword evidence="7" id="KW-1185">Reference proteome</keyword>
<feature type="transmembrane region" description="Helical" evidence="5">
    <location>
        <begin position="99"/>
        <end position="122"/>
    </location>
</feature>
<keyword evidence="4 5" id="KW-0472">Membrane</keyword>
<evidence type="ECO:0000313" key="6">
    <source>
        <dbReference type="EMBL" id="GAA0371469.1"/>
    </source>
</evidence>
<dbReference type="InterPro" id="IPR023352">
    <property type="entry name" value="MAPEG-like_dom_sf"/>
</dbReference>
<organism evidence="6 7">
    <name type="scientific">Bowmanella denitrificans</name>
    <dbReference type="NCBI Taxonomy" id="366582"/>
    <lineage>
        <taxon>Bacteria</taxon>
        <taxon>Pseudomonadati</taxon>
        <taxon>Pseudomonadota</taxon>
        <taxon>Gammaproteobacteria</taxon>
        <taxon>Alteromonadales</taxon>
        <taxon>Alteromonadaceae</taxon>
        <taxon>Bowmanella</taxon>
    </lineage>
</organism>
<proteinExistence type="predicted"/>
<dbReference type="Proteomes" id="UP001501757">
    <property type="component" value="Unassembled WGS sequence"/>
</dbReference>
<protein>
    <submittedName>
        <fullName evidence="6">MAPEG family protein</fullName>
    </submittedName>
</protein>
<evidence type="ECO:0000256" key="3">
    <source>
        <dbReference type="ARBA" id="ARBA00022989"/>
    </source>
</evidence>
<reference evidence="6 7" key="1">
    <citation type="journal article" date="2019" name="Int. J. Syst. Evol. Microbiol.">
        <title>The Global Catalogue of Microorganisms (GCM) 10K type strain sequencing project: providing services to taxonomists for standard genome sequencing and annotation.</title>
        <authorList>
            <consortium name="The Broad Institute Genomics Platform"/>
            <consortium name="The Broad Institute Genome Sequencing Center for Infectious Disease"/>
            <person name="Wu L."/>
            <person name="Ma J."/>
        </authorList>
    </citation>
    <scope>NUCLEOTIDE SEQUENCE [LARGE SCALE GENOMIC DNA]</scope>
    <source>
        <strain evidence="6 7">JCM 13378</strain>
    </source>
</reference>
<sequence>MVTPIYAALLTLMYSALSIRVITLRTTNKVSLGDGANVALSRAIRAHGNFIEYVPLALILLLLLEQQGNSAWVLHSLGTGLLMARLVHGLGISAIREQLKFRVTGTVLTQLILVSSAILLLVQHGS</sequence>
<evidence type="ECO:0000256" key="2">
    <source>
        <dbReference type="ARBA" id="ARBA00022692"/>
    </source>
</evidence>